<dbReference type="AlphaFoldDB" id="A0A0F0LFN9"/>
<protein>
    <submittedName>
        <fullName evidence="2">Uncharacterized protein</fullName>
    </submittedName>
</protein>
<dbReference type="PATRIC" id="fig|582680.7.peg.261"/>
<accession>A0A0F0LFN9</accession>
<keyword evidence="1" id="KW-1133">Transmembrane helix</keyword>
<evidence type="ECO:0000313" key="2">
    <source>
        <dbReference type="EMBL" id="KJL30341.1"/>
    </source>
</evidence>
<organism evidence="2 3">
    <name type="scientific">Microbacterium azadirachtae</name>
    <dbReference type="NCBI Taxonomy" id="582680"/>
    <lineage>
        <taxon>Bacteria</taxon>
        <taxon>Bacillati</taxon>
        <taxon>Actinomycetota</taxon>
        <taxon>Actinomycetes</taxon>
        <taxon>Micrococcales</taxon>
        <taxon>Microbacteriaceae</taxon>
        <taxon>Microbacterium</taxon>
    </lineage>
</organism>
<dbReference type="RefSeq" id="WP_052674107.1">
    <property type="nucleotide sequence ID" value="NZ_CP099706.1"/>
</dbReference>
<gene>
    <name evidence="2" type="ORF">RL72_00248</name>
</gene>
<sequence>MTPSPSASVGQVVVLLERWPDPVPPAELPIRGAMRPGARAAFVVLLLLATVVGAGTLIPIWTTPTPGVWFSVLFTVFIVALVLVLWFVFAGALAQSALRVRALARWRGASGRIDRFDGTVVTRTVSTIEDGGVDRFELSVTTSAGMSSAIWERPTARSRMLLQTQVPGVGAKVRVWRIREAGSEDPLVVEVQDPSVVTSAPVEDAV</sequence>
<keyword evidence="1" id="KW-0472">Membrane</keyword>
<feature type="transmembrane region" description="Helical" evidence="1">
    <location>
        <begin position="68"/>
        <end position="93"/>
    </location>
</feature>
<keyword evidence="1" id="KW-0812">Transmembrane</keyword>
<dbReference type="OrthoDB" id="5115352at2"/>
<keyword evidence="3" id="KW-1185">Reference proteome</keyword>
<evidence type="ECO:0000313" key="3">
    <source>
        <dbReference type="Proteomes" id="UP000033448"/>
    </source>
</evidence>
<dbReference type="EMBL" id="JYIT01000044">
    <property type="protein sequence ID" value="KJL30341.1"/>
    <property type="molecule type" value="Genomic_DNA"/>
</dbReference>
<comment type="caution">
    <text evidence="2">The sequence shown here is derived from an EMBL/GenBank/DDBJ whole genome shotgun (WGS) entry which is preliminary data.</text>
</comment>
<evidence type="ECO:0000256" key="1">
    <source>
        <dbReference type="SAM" id="Phobius"/>
    </source>
</evidence>
<feature type="transmembrane region" description="Helical" evidence="1">
    <location>
        <begin position="40"/>
        <end position="62"/>
    </location>
</feature>
<dbReference type="Proteomes" id="UP000033448">
    <property type="component" value="Unassembled WGS sequence"/>
</dbReference>
<proteinExistence type="predicted"/>
<name>A0A0F0LFN9_9MICO</name>
<reference evidence="2 3" key="1">
    <citation type="submission" date="2015-02" db="EMBL/GenBank/DDBJ databases">
        <title>Draft genome sequences of ten Microbacterium spp. with emphasis on heavy metal contaminated environments.</title>
        <authorList>
            <person name="Corretto E."/>
        </authorList>
    </citation>
    <scope>NUCLEOTIDE SEQUENCE [LARGE SCALE GENOMIC DNA]</scope>
    <source>
        <strain evidence="2 3">DSM 23848</strain>
    </source>
</reference>